<dbReference type="InterPro" id="IPR043129">
    <property type="entry name" value="ATPase_NBD"/>
</dbReference>
<evidence type="ECO:0000256" key="7">
    <source>
        <dbReference type="ARBA" id="ARBA00022840"/>
    </source>
</evidence>
<keyword evidence="6 9" id="KW-0418">Kinase</keyword>
<evidence type="ECO:0000256" key="3">
    <source>
        <dbReference type="ARBA" id="ARBA00022679"/>
    </source>
</evidence>
<comment type="subcellular location">
    <subcellularLocation>
        <location evidence="9">Cytoplasm</location>
    </subcellularLocation>
</comment>
<dbReference type="SUPFAM" id="SSF53067">
    <property type="entry name" value="Actin-like ATPase domain"/>
    <property type="match status" value="2"/>
</dbReference>
<dbReference type="NCBIfam" id="TIGR00016">
    <property type="entry name" value="ackA"/>
    <property type="match status" value="1"/>
</dbReference>
<protein>
    <recommendedName>
        <fullName evidence="9">Acetate kinase</fullName>
        <ecNumber evidence="9">2.7.2.1</ecNumber>
    </recommendedName>
    <alternativeName>
        <fullName evidence="9">Acetokinase</fullName>
    </alternativeName>
</protein>
<keyword evidence="7 9" id="KW-0067">ATP-binding</keyword>
<dbReference type="GO" id="GO:0006083">
    <property type="term" value="P:acetate metabolic process"/>
    <property type="evidence" value="ECO:0007669"/>
    <property type="project" value="TreeGrafter"/>
</dbReference>
<comment type="catalytic activity">
    <reaction evidence="9">
        <text>acetate + ATP = acetyl phosphate + ADP</text>
        <dbReference type="Rhea" id="RHEA:11352"/>
        <dbReference type="ChEBI" id="CHEBI:22191"/>
        <dbReference type="ChEBI" id="CHEBI:30089"/>
        <dbReference type="ChEBI" id="CHEBI:30616"/>
        <dbReference type="ChEBI" id="CHEBI:456216"/>
        <dbReference type="EC" id="2.7.2.1"/>
    </reaction>
</comment>
<dbReference type="GO" id="GO:0006085">
    <property type="term" value="P:acetyl-CoA biosynthetic process"/>
    <property type="evidence" value="ECO:0007669"/>
    <property type="project" value="UniProtKB-UniRule"/>
</dbReference>
<dbReference type="PANTHER" id="PTHR21060">
    <property type="entry name" value="ACETATE KINASE"/>
    <property type="match status" value="1"/>
</dbReference>
<name>A0A6G9JSP1_9GAMM</name>
<comment type="pathway">
    <text evidence="9">Metabolic intermediate biosynthesis; acetyl-CoA biosynthesis; acetyl-CoA from acetate: step 1/2.</text>
</comment>
<evidence type="ECO:0000256" key="5">
    <source>
        <dbReference type="ARBA" id="ARBA00022741"/>
    </source>
</evidence>
<feature type="binding site" evidence="9">
    <location>
        <begin position="231"/>
        <end position="235"/>
    </location>
    <ligand>
        <name>ATP</name>
        <dbReference type="ChEBI" id="CHEBI:30616"/>
    </ligand>
</feature>
<feature type="site" description="Transition state stabilizer" evidence="9">
    <location>
        <position position="264"/>
    </location>
</feature>
<dbReference type="HAMAP" id="MF_00020">
    <property type="entry name" value="Acetate_kinase"/>
    <property type="match status" value="1"/>
</dbReference>
<dbReference type="PROSITE" id="PS01076">
    <property type="entry name" value="ACETATE_KINASE_2"/>
    <property type="match status" value="1"/>
</dbReference>
<comment type="similarity">
    <text evidence="1 9 10">Belongs to the acetokinase family.</text>
</comment>
<evidence type="ECO:0000256" key="9">
    <source>
        <dbReference type="HAMAP-Rule" id="MF_00020"/>
    </source>
</evidence>
<keyword evidence="2 9" id="KW-0963">Cytoplasm</keyword>
<feature type="active site" description="Proton donor/acceptor" evidence="9">
    <location>
        <position position="171"/>
    </location>
</feature>
<organism evidence="11 12">
    <name type="scientific">Buchnera aphidicola</name>
    <name type="common">Microlophium carnosum</name>
    <dbReference type="NCBI Taxonomy" id="2708354"/>
    <lineage>
        <taxon>Bacteria</taxon>
        <taxon>Pseudomonadati</taxon>
        <taxon>Pseudomonadota</taxon>
        <taxon>Gammaproteobacteria</taxon>
        <taxon>Enterobacterales</taxon>
        <taxon>Erwiniaceae</taxon>
        <taxon>Buchnera</taxon>
    </lineage>
</organism>
<evidence type="ECO:0000256" key="10">
    <source>
        <dbReference type="RuleBase" id="RU003835"/>
    </source>
</evidence>
<dbReference type="PIRSF" id="PIRSF000722">
    <property type="entry name" value="Acetate_prop_kin"/>
    <property type="match status" value="1"/>
</dbReference>
<gene>
    <name evidence="9" type="primary">ackA</name>
    <name evidence="11" type="ORF">G4A98_00870</name>
</gene>
<dbReference type="GO" id="GO:0005524">
    <property type="term" value="F:ATP binding"/>
    <property type="evidence" value="ECO:0007669"/>
    <property type="project" value="UniProtKB-KW"/>
</dbReference>
<reference evidence="11 12" key="1">
    <citation type="submission" date="2020-04" db="EMBL/GenBank/DDBJ databases">
        <title>Parallel evolution in the integration of a co-obligate aphid symbiosis.</title>
        <authorList>
            <person name="Monnin D."/>
            <person name="Jackson R."/>
            <person name="Kiers E.T."/>
            <person name="Bunker M."/>
            <person name="Ellers J."/>
            <person name="Henry L.M."/>
        </authorList>
    </citation>
    <scope>NUCLEOTIDE SEQUENCE [LARGE SCALE GENOMIC DNA]</scope>
    <source>
        <strain evidence="11">MCAR-56B</strain>
    </source>
</reference>
<evidence type="ECO:0000313" key="11">
    <source>
        <dbReference type="EMBL" id="QIQ41778.1"/>
    </source>
</evidence>
<proteinExistence type="inferred from homology"/>
<dbReference type="Pfam" id="PF00871">
    <property type="entry name" value="Acetate_kinase"/>
    <property type="match status" value="1"/>
</dbReference>
<comment type="cofactor">
    <cofactor evidence="9">
        <name>Mg(2+)</name>
        <dbReference type="ChEBI" id="CHEBI:18420"/>
    </cofactor>
    <cofactor evidence="9">
        <name>Mn(2+)</name>
        <dbReference type="ChEBI" id="CHEBI:29035"/>
    </cofactor>
    <text evidence="9">Mg(2+). Can also accept Mn(2+).</text>
</comment>
<comment type="subunit">
    <text evidence="9">Homodimer.</text>
</comment>
<feature type="binding site" evidence="9">
    <location>
        <begin position="306"/>
        <end position="308"/>
    </location>
    <ligand>
        <name>ATP</name>
        <dbReference type="ChEBI" id="CHEBI:30616"/>
    </ligand>
</feature>
<feature type="binding site" evidence="9">
    <location>
        <begin position="354"/>
        <end position="358"/>
    </location>
    <ligand>
        <name>ATP</name>
        <dbReference type="ChEBI" id="CHEBI:30616"/>
    </ligand>
</feature>
<accession>A0A6G9JSP1</accession>
<feature type="binding site" evidence="9">
    <location>
        <position position="31"/>
    </location>
    <ligand>
        <name>Mg(2+)</name>
        <dbReference type="ChEBI" id="CHEBI:18420"/>
    </ligand>
</feature>
<keyword evidence="3 9" id="KW-0808">Transferase</keyword>
<dbReference type="GO" id="GO:0008776">
    <property type="term" value="F:acetate kinase activity"/>
    <property type="evidence" value="ECO:0007669"/>
    <property type="project" value="UniProtKB-UniRule"/>
</dbReference>
<dbReference type="CDD" id="cd24010">
    <property type="entry name" value="ASKHA_NBD_AcK_PK"/>
    <property type="match status" value="1"/>
</dbReference>
<evidence type="ECO:0000313" key="12">
    <source>
        <dbReference type="Proteomes" id="UP000503183"/>
    </source>
</evidence>
<keyword evidence="4 9" id="KW-0479">Metal-binding</keyword>
<feature type="binding site" evidence="9">
    <location>
        <position position="38"/>
    </location>
    <ligand>
        <name>ATP</name>
        <dbReference type="ChEBI" id="CHEBI:30616"/>
    </ligand>
</feature>
<dbReference type="PRINTS" id="PR00471">
    <property type="entry name" value="ACETATEKNASE"/>
</dbReference>
<dbReference type="InterPro" id="IPR000890">
    <property type="entry name" value="Aliphatic_acid_kin_short-chain"/>
</dbReference>
<dbReference type="PANTHER" id="PTHR21060:SF21">
    <property type="entry name" value="ACETATE KINASE"/>
    <property type="match status" value="1"/>
</dbReference>
<dbReference type="Proteomes" id="UP000503183">
    <property type="component" value="Chromosome"/>
</dbReference>
<evidence type="ECO:0000256" key="8">
    <source>
        <dbReference type="ARBA" id="ARBA00022842"/>
    </source>
</evidence>
<evidence type="ECO:0000256" key="4">
    <source>
        <dbReference type="ARBA" id="ARBA00022723"/>
    </source>
</evidence>
<evidence type="ECO:0000256" key="1">
    <source>
        <dbReference type="ARBA" id="ARBA00008748"/>
    </source>
</evidence>
<dbReference type="GO" id="GO:0000287">
    <property type="term" value="F:magnesium ion binding"/>
    <property type="evidence" value="ECO:0007669"/>
    <property type="project" value="UniProtKB-UniRule"/>
</dbReference>
<feature type="binding site" evidence="9">
    <location>
        <position position="112"/>
    </location>
    <ligand>
        <name>substrate</name>
    </ligand>
</feature>
<dbReference type="EMBL" id="CP048747">
    <property type="protein sequence ID" value="QIQ41778.1"/>
    <property type="molecule type" value="Genomic_DNA"/>
</dbReference>
<evidence type="ECO:0000256" key="2">
    <source>
        <dbReference type="ARBA" id="ARBA00022490"/>
    </source>
</evidence>
<dbReference type="Gene3D" id="3.30.420.40">
    <property type="match status" value="2"/>
</dbReference>
<dbReference type="InterPro" id="IPR023865">
    <property type="entry name" value="Aliphatic_acid_kinase_CS"/>
</dbReference>
<feature type="site" description="Transition state stabilizer" evidence="9">
    <location>
        <position position="203"/>
    </location>
</feature>
<sequence length="423" mass="47418">MFAYYILNIFFNIIKIEKWIKKLNNLIFVLNCGSSSIKFAILDPKNEKKYLSGLVECLFLSETYITWQCLGVKYKKKIGAHISHEDALNFIIDQVLSHQKNILNNLIGVGHRVVHGGAKIKKSTIINNNIIQCIQDAVSFAPLHNPVNLIGIKTIIKKYPSLSRKNVAVFDTSFYQDMPETSFLYAIPYSFYKKHGIRRYGAHGISHNYVAHKISIILNKEFKKLNVITCHLGNGASISAICNGICVDTSMGLTPLEGLVMGTRSGDLDPSIIFFMNKKLNLNIDEIEIILNKKSGLLGLSGISSDFRYFEKNYNCKKHAKRSVDIFCHRLSKYIAAYMSLMENHLDAVIFTGGIGENVPLIRELTLSRLSLLGFKINLTLNSSITGNKSGIITESTSRPVFVIATDEELAIAQETSNIISRK</sequence>
<dbReference type="UniPathway" id="UPA00340">
    <property type="reaction ID" value="UER00458"/>
</dbReference>
<comment type="function">
    <text evidence="9">Catalyzes the formation of acetyl phosphate from acetate and ATP. Can also catalyze the reverse reaction.</text>
</comment>
<dbReference type="InterPro" id="IPR004372">
    <property type="entry name" value="Ac/propionate_kinase"/>
</dbReference>
<dbReference type="EC" id="2.7.2.1" evidence="9"/>
<evidence type="ECO:0000256" key="6">
    <source>
        <dbReference type="ARBA" id="ARBA00022777"/>
    </source>
</evidence>
<keyword evidence="8 9" id="KW-0460">Magnesium</keyword>
<feature type="binding site" evidence="9">
    <location>
        <position position="408"/>
    </location>
    <ligand>
        <name>Mg(2+)</name>
        <dbReference type="ChEBI" id="CHEBI:18420"/>
    </ligand>
</feature>
<keyword evidence="5 9" id="KW-0547">Nucleotide-binding</keyword>
<dbReference type="AlphaFoldDB" id="A0A6G9JSP1"/>
<dbReference type="GO" id="GO:0005829">
    <property type="term" value="C:cytosol"/>
    <property type="evidence" value="ECO:0007669"/>
    <property type="project" value="TreeGrafter"/>
</dbReference>